<accession>A0ABN4UF32</accession>
<proteinExistence type="predicted"/>
<dbReference type="Proteomes" id="UP000185502">
    <property type="component" value="Chromosome"/>
</dbReference>
<name>A0ABN4UF32_BORAN</name>
<gene>
    <name evidence="2" type="ORF">N187_01725</name>
</gene>
<dbReference type="EMBL" id="CP013704">
    <property type="protein sequence ID" value="APR64836.1"/>
    <property type="molecule type" value="Genomic_DNA"/>
</dbReference>
<protein>
    <submittedName>
        <fullName evidence="2">Uncharacterized protein</fullName>
    </submittedName>
</protein>
<organism evidence="2 3">
    <name type="scientific">Borrelia anserina Es</name>
    <dbReference type="NCBI Taxonomy" id="1365188"/>
    <lineage>
        <taxon>Bacteria</taxon>
        <taxon>Pseudomonadati</taxon>
        <taxon>Spirochaetota</taxon>
        <taxon>Spirochaetia</taxon>
        <taxon>Spirochaetales</taxon>
        <taxon>Borreliaceae</taxon>
        <taxon>Borrelia</taxon>
    </lineage>
</organism>
<reference evidence="2" key="1">
    <citation type="submission" date="2015-12" db="EMBL/GenBank/DDBJ databases">
        <title>Chromosome of the avian spirochetosis agent Borrelia anserina Es.</title>
        <authorList>
            <person name="Elbir H."/>
            <person name="Sitlani P."/>
            <person name="Bergstroem S."/>
            <person name="Barbour A.G."/>
        </authorList>
    </citation>
    <scope>NUCLEOTIDE SEQUENCE [LARGE SCALE GENOMIC DNA]</scope>
    <source>
        <strain evidence="2">Es</strain>
    </source>
</reference>
<evidence type="ECO:0000256" key="1">
    <source>
        <dbReference type="SAM" id="Phobius"/>
    </source>
</evidence>
<keyword evidence="1" id="KW-0812">Transmembrane</keyword>
<feature type="transmembrane region" description="Helical" evidence="1">
    <location>
        <begin position="37"/>
        <end position="56"/>
    </location>
</feature>
<feature type="transmembrane region" description="Helical" evidence="1">
    <location>
        <begin position="7"/>
        <end position="25"/>
    </location>
</feature>
<keyword evidence="3" id="KW-1185">Reference proteome</keyword>
<sequence>MNAIISLIEWLCIGIVLSANINNAVNINMLDTICKTAIRPVIILVVFVLFAFNIILKYYIMEIKSSFIFVGIIQ</sequence>
<evidence type="ECO:0000313" key="3">
    <source>
        <dbReference type="Proteomes" id="UP000185502"/>
    </source>
</evidence>
<keyword evidence="1" id="KW-1133">Transmembrane helix</keyword>
<keyword evidence="1" id="KW-0472">Membrane</keyword>
<evidence type="ECO:0000313" key="2">
    <source>
        <dbReference type="EMBL" id="APR64836.1"/>
    </source>
</evidence>